<gene>
    <name evidence="2" type="ORF">FB45DRAFT_1007928</name>
</gene>
<accession>A0AAD7BCT9</accession>
<proteinExistence type="predicted"/>
<evidence type="ECO:0000313" key="2">
    <source>
        <dbReference type="EMBL" id="KAJ7617405.1"/>
    </source>
</evidence>
<feature type="region of interest" description="Disordered" evidence="1">
    <location>
        <begin position="144"/>
        <end position="164"/>
    </location>
</feature>
<evidence type="ECO:0000256" key="1">
    <source>
        <dbReference type="SAM" id="MobiDB-lite"/>
    </source>
</evidence>
<name>A0AAD7BCT9_9AGAR</name>
<reference evidence="2" key="1">
    <citation type="submission" date="2023-03" db="EMBL/GenBank/DDBJ databases">
        <title>Massive genome expansion in bonnet fungi (Mycena s.s.) driven by repeated elements and novel gene families across ecological guilds.</title>
        <authorList>
            <consortium name="Lawrence Berkeley National Laboratory"/>
            <person name="Harder C.B."/>
            <person name="Miyauchi S."/>
            <person name="Viragh M."/>
            <person name="Kuo A."/>
            <person name="Thoen E."/>
            <person name="Andreopoulos B."/>
            <person name="Lu D."/>
            <person name="Skrede I."/>
            <person name="Drula E."/>
            <person name="Henrissat B."/>
            <person name="Morin E."/>
            <person name="Kohler A."/>
            <person name="Barry K."/>
            <person name="LaButti K."/>
            <person name="Morin E."/>
            <person name="Salamov A."/>
            <person name="Lipzen A."/>
            <person name="Mereny Z."/>
            <person name="Hegedus B."/>
            <person name="Baldrian P."/>
            <person name="Stursova M."/>
            <person name="Weitz H."/>
            <person name="Taylor A."/>
            <person name="Grigoriev I.V."/>
            <person name="Nagy L.G."/>
            <person name="Martin F."/>
            <person name="Kauserud H."/>
        </authorList>
    </citation>
    <scope>NUCLEOTIDE SEQUENCE</scope>
    <source>
        <strain evidence="2">9284</strain>
    </source>
</reference>
<dbReference type="Proteomes" id="UP001221142">
    <property type="component" value="Unassembled WGS sequence"/>
</dbReference>
<sequence length="164" mass="16858">MALVPAAPEDGPSKVDGVGAFMESTVAFDPSAEKYIPPPQTTAAEIHISTARDNGAGADKSGINSGNNNGGQAQSRTERSSETGTTRGLNECPQCVSSNPAPNLETVSSLPQTEAEAHSAVKDKVAQGRYNLMVMVAKGGFELASNPARSSGVVNGEGQGEARW</sequence>
<dbReference type="AlphaFoldDB" id="A0AAD7BCT9"/>
<dbReference type="EMBL" id="JARKIF010000021">
    <property type="protein sequence ID" value="KAJ7617405.1"/>
    <property type="molecule type" value="Genomic_DNA"/>
</dbReference>
<feature type="compositionally biased region" description="Polar residues" evidence="1">
    <location>
        <begin position="95"/>
        <end position="105"/>
    </location>
</feature>
<feature type="region of interest" description="Disordered" evidence="1">
    <location>
        <begin position="53"/>
        <end position="105"/>
    </location>
</feature>
<organism evidence="2 3">
    <name type="scientific">Roridomyces roridus</name>
    <dbReference type="NCBI Taxonomy" id="1738132"/>
    <lineage>
        <taxon>Eukaryota</taxon>
        <taxon>Fungi</taxon>
        <taxon>Dikarya</taxon>
        <taxon>Basidiomycota</taxon>
        <taxon>Agaricomycotina</taxon>
        <taxon>Agaricomycetes</taxon>
        <taxon>Agaricomycetidae</taxon>
        <taxon>Agaricales</taxon>
        <taxon>Marasmiineae</taxon>
        <taxon>Mycenaceae</taxon>
        <taxon>Roridomyces</taxon>
    </lineage>
</organism>
<keyword evidence="3" id="KW-1185">Reference proteome</keyword>
<feature type="compositionally biased region" description="Gly residues" evidence="1">
    <location>
        <begin position="155"/>
        <end position="164"/>
    </location>
</feature>
<evidence type="ECO:0000313" key="3">
    <source>
        <dbReference type="Proteomes" id="UP001221142"/>
    </source>
</evidence>
<comment type="caution">
    <text evidence="2">The sequence shown here is derived from an EMBL/GenBank/DDBJ whole genome shotgun (WGS) entry which is preliminary data.</text>
</comment>
<feature type="non-terminal residue" evidence="2">
    <location>
        <position position="164"/>
    </location>
</feature>
<protein>
    <submittedName>
        <fullName evidence="2">Uncharacterized protein</fullName>
    </submittedName>
</protein>
<feature type="compositionally biased region" description="Low complexity" evidence="1">
    <location>
        <begin position="61"/>
        <end position="71"/>
    </location>
</feature>